<protein>
    <recommendedName>
        <fullName evidence="1">Transposase IS116/IS110/IS902 C-terminal domain-containing protein</fullName>
    </recommendedName>
</protein>
<sequence>MIPNRHSSGNKETVGEMTFRGQKLLKGCLIESAWFAARLDPAMNMCVNHSCKGMEPNKAIIKIARKLVNRIAYVLKNEKEYVASVVQ</sequence>
<name>A0A5J4PXW4_9ZZZZ</name>
<accession>A0A5J4PXW4</accession>
<dbReference type="AlphaFoldDB" id="A0A5J4PXW4"/>
<dbReference type="Pfam" id="PF02371">
    <property type="entry name" value="Transposase_20"/>
    <property type="match status" value="1"/>
</dbReference>
<dbReference type="InterPro" id="IPR003346">
    <property type="entry name" value="Transposase_20"/>
</dbReference>
<dbReference type="GO" id="GO:0006313">
    <property type="term" value="P:DNA transposition"/>
    <property type="evidence" value="ECO:0007669"/>
    <property type="project" value="InterPro"/>
</dbReference>
<dbReference type="GO" id="GO:0003677">
    <property type="term" value="F:DNA binding"/>
    <property type="evidence" value="ECO:0007669"/>
    <property type="project" value="InterPro"/>
</dbReference>
<comment type="caution">
    <text evidence="2">The sequence shown here is derived from an EMBL/GenBank/DDBJ whole genome shotgun (WGS) entry which is preliminary data.</text>
</comment>
<dbReference type="GO" id="GO:0004803">
    <property type="term" value="F:transposase activity"/>
    <property type="evidence" value="ECO:0007669"/>
    <property type="project" value="InterPro"/>
</dbReference>
<evidence type="ECO:0000313" key="2">
    <source>
        <dbReference type="EMBL" id="KAA6313474.1"/>
    </source>
</evidence>
<dbReference type="EMBL" id="SNRY01006047">
    <property type="protein sequence ID" value="KAA6313474.1"/>
    <property type="molecule type" value="Genomic_DNA"/>
</dbReference>
<evidence type="ECO:0000259" key="1">
    <source>
        <dbReference type="Pfam" id="PF02371"/>
    </source>
</evidence>
<gene>
    <name evidence="2" type="ORF">EZS27_035759</name>
</gene>
<feature type="domain" description="Transposase IS116/IS110/IS902 C-terminal" evidence="1">
    <location>
        <begin position="2"/>
        <end position="44"/>
    </location>
</feature>
<organism evidence="2">
    <name type="scientific">termite gut metagenome</name>
    <dbReference type="NCBI Taxonomy" id="433724"/>
    <lineage>
        <taxon>unclassified sequences</taxon>
        <taxon>metagenomes</taxon>
        <taxon>organismal metagenomes</taxon>
    </lineage>
</organism>
<reference evidence="2" key="1">
    <citation type="submission" date="2019-03" db="EMBL/GenBank/DDBJ databases">
        <title>Single cell metagenomics reveals metabolic interactions within the superorganism composed of flagellate Streblomastix strix and complex community of Bacteroidetes bacteria on its surface.</title>
        <authorList>
            <person name="Treitli S.C."/>
            <person name="Kolisko M."/>
            <person name="Husnik F."/>
            <person name="Keeling P."/>
            <person name="Hampl V."/>
        </authorList>
    </citation>
    <scope>NUCLEOTIDE SEQUENCE</scope>
    <source>
        <strain evidence="2">STM</strain>
    </source>
</reference>
<proteinExistence type="predicted"/>